<feature type="region of interest" description="Disordered" evidence="1">
    <location>
        <begin position="568"/>
        <end position="609"/>
    </location>
</feature>
<proteinExistence type="predicted"/>
<feature type="compositionally biased region" description="Low complexity" evidence="1">
    <location>
        <begin position="377"/>
        <end position="403"/>
    </location>
</feature>
<feature type="region of interest" description="Disordered" evidence="1">
    <location>
        <begin position="949"/>
        <end position="978"/>
    </location>
</feature>
<organism evidence="2 3">
    <name type="scientific">Polychaeton citri CBS 116435</name>
    <dbReference type="NCBI Taxonomy" id="1314669"/>
    <lineage>
        <taxon>Eukaryota</taxon>
        <taxon>Fungi</taxon>
        <taxon>Dikarya</taxon>
        <taxon>Ascomycota</taxon>
        <taxon>Pezizomycotina</taxon>
        <taxon>Dothideomycetes</taxon>
        <taxon>Dothideomycetidae</taxon>
        <taxon>Capnodiales</taxon>
        <taxon>Capnodiaceae</taxon>
        <taxon>Polychaeton</taxon>
    </lineage>
</organism>
<protein>
    <submittedName>
        <fullName evidence="2">Uncharacterized protein</fullName>
    </submittedName>
</protein>
<feature type="region of interest" description="Disordered" evidence="1">
    <location>
        <begin position="625"/>
        <end position="644"/>
    </location>
</feature>
<dbReference type="OrthoDB" id="3922633at2759"/>
<feature type="region of interest" description="Disordered" evidence="1">
    <location>
        <begin position="1"/>
        <end position="27"/>
    </location>
</feature>
<feature type="compositionally biased region" description="Polar residues" evidence="1">
    <location>
        <begin position="631"/>
        <end position="644"/>
    </location>
</feature>
<reference evidence="2" key="1">
    <citation type="journal article" date="2020" name="Stud. Mycol.">
        <title>101 Dothideomycetes genomes: a test case for predicting lifestyles and emergence of pathogens.</title>
        <authorList>
            <person name="Haridas S."/>
            <person name="Albert R."/>
            <person name="Binder M."/>
            <person name="Bloem J."/>
            <person name="Labutti K."/>
            <person name="Salamov A."/>
            <person name="Andreopoulos B."/>
            <person name="Baker S."/>
            <person name="Barry K."/>
            <person name="Bills G."/>
            <person name="Bluhm B."/>
            <person name="Cannon C."/>
            <person name="Castanera R."/>
            <person name="Culley D."/>
            <person name="Daum C."/>
            <person name="Ezra D."/>
            <person name="Gonzalez J."/>
            <person name="Henrissat B."/>
            <person name="Kuo A."/>
            <person name="Liang C."/>
            <person name="Lipzen A."/>
            <person name="Lutzoni F."/>
            <person name="Magnuson J."/>
            <person name="Mondo S."/>
            <person name="Nolan M."/>
            <person name="Ohm R."/>
            <person name="Pangilinan J."/>
            <person name="Park H.-J."/>
            <person name="Ramirez L."/>
            <person name="Alfaro M."/>
            <person name="Sun H."/>
            <person name="Tritt A."/>
            <person name="Yoshinaga Y."/>
            <person name="Zwiers L.-H."/>
            <person name="Turgeon B."/>
            <person name="Goodwin S."/>
            <person name="Spatafora J."/>
            <person name="Crous P."/>
            <person name="Grigoriev I."/>
        </authorList>
    </citation>
    <scope>NUCLEOTIDE SEQUENCE</scope>
    <source>
        <strain evidence="2">CBS 116435</strain>
    </source>
</reference>
<feature type="region of interest" description="Disordered" evidence="1">
    <location>
        <begin position="284"/>
        <end position="431"/>
    </location>
</feature>
<feature type="region of interest" description="Disordered" evidence="1">
    <location>
        <begin position="74"/>
        <end position="119"/>
    </location>
</feature>
<evidence type="ECO:0000313" key="3">
    <source>
        <dbReference type="Proteomes" id="UP000799441"/>
    </source>
</evidence>
<comment type="caution">
    <text evidence="2">The sequence shown here is derived from an EMBL/GenBank/DDBJ whole genome shotgun (WGS) entry which is preliminary data.</text>
</comment>
<feature type="region of interest" description="Disordered" evidence="1">
    <location>
        <begin position="912"/>
        <end position="933"/>
    </location>
</feature>
<accession>A0A9P4PYJ9</accession>
<feature type="compositionally biased region" description="Polar residues" evidence="1">
    <location>
        <begin position="93"/>
        <end position="119"/>
    </location>
</feature>
<keyword evidence="3" id="KW-1185">Reference proteome</keyword>
<name>A0A9P4PYJ9_9PEZI</name>
<evidence type="ECO:0000313" key="2">
    <source>
        <dbReference type="EMBL" id="KAF2716200.1"/>
    </source>
</evidence>
<feature type="region of interest" description="Disordered" evidence="1">
    <location>
        <begin position="178"/>
        <end position="250"/>
    </location>
</feature>
<feature type="compositionally biased region" description="Basic and acidic residues" evidence="1">
    <location>
        <begin position="854"/>
        <end position="865"/>
    </location>
</feature>
<feature type="compositionally biased region" description="Acidic residues" evidence="1">
    <location>
        <begin position="1129"/>
        <end position="1138"/>
    </location>
</feature>
<feature type="region of interest" description="Disordered" evidence="1">
    <location>
        <begin position="1109"/>
        <end position="1139"/>
    </location>
</feature>
<dbReference type="Proteomes" id="UP000799441">
    <property type="component" value="Unassembled WGS sequence"/>
</dbReference>
<feature type="compositionally biased region" description="Polar residues" evidence="1">
    <location>
        <begin position="315"/>
        <end position="333"/>
    </location>
</feature>
<feature type="compositionally biased region" description="Polar residues" evidence="1">
    <location>
        <begin position="961"/>
        <end position="978"/>
    </location>
</feature>
<feature type="compositionally biased region" description="Acidic residues" evidence="1">
    <location>
        <begin position="574"/>
        <end position="584"/>
    </location>
</feature>
<feature type="region of interest" description="Disordered" evidence="1">
    <location>
        <begin position="733"/>
        <end position="764"/>
    </location>
</feature>
<evidence type="ECO:0000256" key="1">
    <source>
        <dbReference type="SAM" id="MobiDB-lite"/>
    </source>
</evidence>
<sequence length="1597" mass="174384">MPHTHGVPNMSGRNSRASDISHATVGSRLAQQAVPHTVGVQPGDTVSNAGVMSMLKTSTDTSDIGALSFNKSRLPIMPRPTAQPRRGHKNRHSASSNYPTNSTSINYAPSASTSRRGSLNSMQSTIPYVADTQDPTQIDITRFAPYDMPETYQCPGGRSYSLTTYRSERHLSHYRSQASVKSQGHEPMRNLAPPVSLMSDHRHTNDASGSRVGYRPPSPALSDFSQGHPMPTPQIHPRGGHPMPRPPPRSYYSDHGSEYMQEIKSLQQRLPLRGVSNSPVYFHDESQRHHPSSWRLGGPTIATRSHGQHPAYRNVHTSAGTNGQYAQSGSSQRVVCHQMHGQGSRRHPPPVNPYPRQGGGSSASQYAGRYIPRSTTPRSDYGPPSSDPPSSETMQSSSSLSTPNEGTPIRVTINSDSDNPELPESTSEPVLPAHYFEYAEGFLKGVDEMEADCHTASIPPFGFVQRVRAVLESRAAADRAAKREAGYLDQHVGMPASEPVPDPAHQNTKLHHDIHELATETSPRTTVLDGQVPVELPASPINRVTEADVPQNEASRPLTRALVRAILSPTPSKDDEDENEDDECISQRTHPISSRVKADTGVQSEQATEEVDSMVFHRDGNKSVHVRDSCTDMSSKHTSITGSTRRLSGNNYALRFSVPVDTATLDETHSNDPFALDADTITAQNQNSKQSQIEAIPQAGLQFREPVSPIQGGEDVTRFSDVSPLHVRMAGVETSLRLRDPSRKQSDGHDTDDTGQRSIPGTFPEELQSFSVSRAPRSLSKSLQVTLQANSSTCETGSRYSLPSGLGKVCDTTTDSFLGSGDLARRFSIPARPASEKDSPISMEDPIDEGLEPQQEKQIGRDERHKPRGWSIITFEDDITPLEAVKTESLAEENSEANGSQQGQIKSNISKAHCTERQRKPVESSPVSAGVGNTAGLRISGIAFIRKHAGTHSPRSKEEPQSNNPIAATQSSKYQQPHPTLPARIAAVKAMHERRKHEAESGTANGQDVRRRSRILSEARDLPSLNFSCMDLFDKLNDALEVRSSDSIDVIRRRDFSGICCTSNQHLASANTLRDRYMSFFKKPGMLDLKVALTNDFIGDEGHTIRAKLSESESKADEQHGKEERESVDQQDDNDDDGIITNTVASPSQDFMSVASQISRLSIPSVSALTDRLSDILSGKTHLDSHLLTTEQDVRNAIEDIRQIGEGGRRPRPQTMLSSRTSAGFRTLAERAEEFVRNGHHESLVAKGGTGVNKDLPPLPQARFSSQCLSPLASSKDRAGVLPSSASAPSDLGVLPIRPQSALTCSRSPETVEEVRNLLPCGDNPLSRRKKRSLVVSSPNSRPWNLDESYPWATTNVAIHLTAPKPTYQRNSVLNEAMRERGTRSLDMTNFSSGYPTITVGNITGQTTTTGIDIGSLDTSFTSNVFTDTEQCTGLPKYERKHGTQTIIGTLTKKMGLSRNEIGGTTKSRPASLTGLCGRPHDPGERYPSTGLTPPTALNLDEVRSFFSDDSSETERRYVGRKRRLTSISKIRSSRKRLSTSHTKSLDGLQSTTYDVGSMNECSGSAIASTAANLLDATGMGKTEFTFKRFGEKLRSL</sequence>
<feature type="compositionally biased region" description="Basic and acidic residues" evidence="1">
    <location>
        <begin position="1109"/>
        <end position="1128"/>
    </location>
</feature>
<dbReference type="EMBL" id="MU003887">
    <property type="protein sequence ID" value="KAF2716200.1"/>
    <property type="molecule type" value="Genomic_DNA"/>
</dbReference>
<gene>
    <name evidence="2" type="ORF">K431DRAFT_350502</name>
</gene>
<feature type="compositionally biased region" description="Basic and acidic residues" evidence="1">
    <location>
        <begin position="736"/>
        <end position="755"/>
    </location>
</feature>
<feature type="region of interest" description="Disordered" evidence="1">
    <location>
        <begin position="830"/>
        <end position="869"/>
    </location>
</feature>
<feature type="compositionally biased region" description="Basic and acidic residues" evidence="1">
    <location>
        <begin position="913"/>
        <end position="922"/>
    </location>
</feature>